<dbReference type="EMBL" id="MCGO01000006">
    <property type="protein sequence ID" value="ORY51045.1"/>
    <property type="molecule type" value="Genomic_DNA"/>
</dbReference>
<dbReference type="PANTHER" id="PTHR24356:SF1">
    <property type="entry name" value="SERINE_THREONINE-PROTEIN KINASE GREATWALL"/>
    <property type="match status" value="1"/>
</dbReference>
<dbReference type="EC" id="2.7.11.1" evidence="1"/>
<evidence type="ECO:0000256" key="4">
    <source>
        <dbReference type="ARBA" id="ARBA00022679"/>
    </source>
</evidence>
<dbReference type="FunFam" id="3.30.200.20:FF:001008">
    <property type="entry name" value="Serine/threonine-protein kinase cek1"/>
    <property type="match status" value="1"/>
</dbReference>
<evidence type="ECO:0000256" key="1">
    <source>
        <dbReference type="ARBA" id="ARBA00012513"/>
    </source>
</evidence>
<feature type="domain" description="AGC-kinase C-terminal" evidence="11">
    <location>
        <begin position="299"/>
        <end position="329"/>
    </location>
</feature>
<dbReference type="Pfam" id="PF00069">
    <property type="entry name" value="Pkinase"/>
    <property type="match status" value="1"/>
</dbReference>
<evidence type="ECO:0000256" key="8">
    <source>
        <dbReference type="ARBA" id="ARBA00047899"/>
    </source>
</evidence>
<evidence type="ECO:0000256" key="9">
    <source>
        <dbReference type="ARBA" id="ARBA00048679"/>
    </source>
</evidence>
<organism evidence="12 13">
    <name type="scientific">Rhizoclosmatium globosum</name>
    <dbReference type="NCBI Taxonomy" id="329046"/>
    <lineage>
        <taxon>Eukaryota</taxon>
        <taxon>Fungi</taxon>
        <taxon>Fungi incertae sedis</taxon>
        <taxon>Chytridiomycota</taxon>
        <taxon>Chytridiomycota incertae sedis</taxon>
        <taxon>Chytridiomycetes</taxon>
        <taxon>Chytridiales</taxon>
        <taxon>Chytriomycetaceae</taxon>
        <taxon>Rhizoclosmatium</taxon>
    </lineage>
</organism>
<dbReference type="InterPro" id="IPR050236">
    <property type="entry name" value="Ser_Thr_kinase_AGC"/>
</dbReference>
<keyword evidence="2" id="KW-0723">Serine/threonine-protein kinase</keyword>
<feature type="domain" description="Protein kinase" evidence="10">
    <location>
        <begin position="33"/>
        <end position="298"/>
    </location>
</feature>
<comment type="caution">
    <text evidence="12">The sequence shown here is derived from an EMBL/GenBank/DDBJ whole genome shotgun (WGS) entry which is preliminary data.</text>
</comment>
<evidence type="ECO:0000259" key="10">
    <source>
        <dbReference type="PROSITE" id="PS50011"/>
    </source>
</evidence>
<dbReference type="GO" id="GO:0005524">
    <property type="term" value="F:ATP binding"/>
    <property type="evidence" value="ECO:0007669"/>
    <property type="project" value="UniProtKB-KW"/>
</dbReference>
<dbReference type="STRING" id="329046.A0A1Y2CXI1"/>
<evidence type="ECO:0000313" key="12">
    <source>
        <dbReference type="EMBL" id="ORY51045.1"/>
    </source>
</evidence>
<keyword evidence="3" id="KW-0597">Phosphoprotein</keyword>
<keyword evidence="7" id="KW-0067">ATP-binding</keyword>
<keyword evidence="13" id="KW-1185">Reference proteome</keyword>
<dbReference type="PROSITE" id="PS50011">
    <property type="entry name" value="PROTEIN_KINASE_DOM"/>
    <property type="match status" value="1"/>
</dbReference>
<dbReference type="PROSITE" id="PS00108">
    <property type="entry name" value="PROTEIN_KINASE_ST"/>
    <property type="match status" value="1"/>
</dbReference>
<accession>A0A1Y2CXI1</accession>
<dbReference type="PANTHER" id="PTHR24356">
    <property type="entry name" value="SERINE/THREONINE-PROTEIN KINASE"/>
    <property type="match status" value="1"/>
</dbReference>
<name>A0A1Y2CXI1_9FUNG</name>
<proteinExistence type="predicted"/>
<comment type="catalytic activity">
    <reaction evidence="8">
        <text>L-threonyl-[protein] + ATP = O-phospho-L-threonyl-[protein] + ADP + H(+)</text>
        <dbReference type="Rhea" id="RHEA:46608"/>
        <dbReference type="Rhea" id="RHEA-COMP:11060"/>
        <dbReference type="Rhea" id="RHEA-COMP:11605"/>
        <dbReference type="ChEBI" id="CHEBI:15378"/>
        <dbReference type="ChEBI" id="CHEBI:30013"/>
        <dbReference type="ChEBI" id="CHEBI:30616"/>
        <dbReference type="ChEBI" id="CHEBI:61977"/>
        <dbReference type="ChEBI" id="CHEBI:456216"/>
        <dbReference type="EC" id="2.7.11.1"/>
    </reaction>
</comment>
<dbReference type="GO" id="GO:0005634">
    <property type="term" value="C:nucleus"/>
    <property type="evidence" value="ECO:0007669"/>
    <property type="project" value="TreeGrafter"/>
</dbReference>
<dbReference type="Gene3D" id="3.30.200.20">
    <property type="entry name" value="Phosphorylase Kinase, domain 1"/>
    <property type="match status" value="1"/>
</dbReference>
<keyword evidence="6 12" id="KW-0418">Kinase</keyword>
<dbReference type="FunFam" id="1.10.510.10:FF:000024">
    <property type="entry name" value="Probable serine/threonine-protein kinase cot-1"/>
    <property type="match status" value="1"/>
</dbReference>
<evidence type="ECO:0000256" key="7">
    <source>
        <dbReference type="ARBA" id="ARBA00022840"/>
    </source>
</evidence>
<dbReference type="GO" id="GO:0035556">
    <property type="term" value="P:intracellular signal transduction"/>
    <property type="evidence" value="ECO:0007669"/>
    <property type="project" value="TreeGrafter"/>
</dbReference>
<evidence type="ECO:0000256" key="6">
    <source>
        <dbReference type="ARBA" id="ARBA00022777"/>
    </source>
</evidence>
<dbReference type="SUPFAM" id="SSF56112">
    <property type="entry name" value="Protein kinase-like (PK-like)"/>
    <property type="match status" value="1"/>
</dbReference>
<dbReference type="InterPro" id="IPR011009">
    <property type="entry name" value="Kinase-like_dom_sf"/>
</dbReference>
<dbReference type="Proteomes" id="UP000193642">
    <property type="component" value="Unassembled WGS sequence"/>
</dbReference>
<evidence type="ECO:0000259" key="11">
    <source>
        <dbReference type="PROSITE" id="PS51285"/>
    </source>
</evidence>
<comment type="catalytic activity">
    <reaction evidence="9">
        <text>L-seryl-[protein] + ATP = O-phospho-L-seryl-[protein] + ADP + H(+)</text>
        <dbReference type="Rhea" id="RHEA:17989"/>
        <dbReference type="Rhea" id="RHEA-COMP:9863"/>
        <dbReference type="Rhea" id="RHEA-COMP:11604"/>
        <dbReference type="ChEBI" id="CHEBI:15378"/>
        <dbReference type="ChEBI" id="CHEBI:29999"/>
        <dbReference type="ChEBI" id="CHEBI:30616"/>
        <dbReference type="ChEBI" id="CHEBI:83421"/>
        <dbReference type="ChEBI" id="CHEBI:456216"/>
        <dbReference type="EC" id="2.7.11.1"/>
    </reaction>
</comment>
<dbReference type="GO" id="GO:0005737">
    <property type="term" value="C:cytoplasm"/>
    <property type="evidence" value="ECO:0007669"/>
    <property type="project" value="TreeGrafter"/>
</dbReference>
<reference evidence="12 13" key="1">
    <citation type="submission" date="2016-07" db="EMBL/GenBank/DDBJ databases">
        <title>Pervasive Adenine N6-methylation of Active Genes in Fungi.</title>
        <authorList>
            <consortium name="DOE Joint Genome Institute"/>
            <person name="Mondo S.J."/>
            <person name="Dannebaum R.O."/>
            <person name="Kuo R.C."/>
            <person name="Labutti K."/>
            <person name="Haridas S."/>
            <person name="Kuo A."/>
            <person name="Salamov A."/>
            <person name="Ahrendt S.R."/>
            <person name="Lipzen A."/>
            <person name="Sullivan W."/>
            <person name="Andreopoulos W.B."/>
            <person name="Clum A."/>
            <person name="Lindquist E."/>
            <person name="Daum C."/>
            <person name="Ramamoorthy G.K."/>
            <person name="Gryganskyi A."/>
            <person name="Culley D."/>
            <person name="Magnuson J.K."/>
            <person name="James T.Y."/>
            <person name="O'Malley M.A."/>
            <person name="Stajich J.E."/>
            <person name="Spatafora J.W."/>
            <person name="Visel A."/>
            <person name="Grigoriev I.V."/>
        </authorList>
    </citation>
    <scope>NUCLEOTIDE SEQUENCE [LARGE SCALE GENOMIC DNA]</scope>
    <source>
        <strain evidence="12 13">JEL800</strain>
    </source>
</reference>
<dbReference type="InterPro" id="IPR008271">
    <property type="entry name" value="Ser/Thr_kinase_AS"/>
</dbReference>
<evidence type="ECO:0000256" key="5">
    <source>
        <dbReference type="ARBA" id="ARBA00022741"/>
    </source>
</evidence>
<protein>
    <recommendedName>
        <fullName evidence="1">non-specific serine/threonine protein kinase</fullName>
        <ecNumber evidence="1">2.7.11.1</ecNumber>
    </recommendedName>
</protein>
<keyword evidence="4" id="KW-0808">Transferase</keyword>
<evidence type="ECO:0000256" key="3">
    <source>
        <dbReference type="ARBA" id="ARBA00022553"/>
    </source>
</evidence>
<dbReference type="PROSITE" id="PS51285">
    <property type="entry name" value="AGC_KINASE_CTER"/>
    <property type="match status" value="1"/>
</dbReference>
<evidence type="ECO:0000256" key="2">
    <source>
        <dbReference type="ARBA" id="ARBA00022527"/>
    </source>
</evidence>
<dbReference type="InterPro" id="IPR000719">
    <property type="entry name" value="Prot_kinase_dom"/>
</dbReference>
<sequence length="329" mass="36624">MSSGFPALAQGTSSSVLSPMMGPVRSTPSIKDFEIIKPISKGAFGSVYLAKKRLTGDYYAIKVLRKSDMIAKNQVTNIKAERMILGQLDSPYVVKLYFSFQTKDNLYLVMEYLNGGDCASLIKSVGALDEKWAKQYITEVVLGLEFLHSKGIIHRDLKPDNMLIDQNGHVKLTDFGLSRVGFLGRQHMENAGKEKAFVGTPDYLAPESILGMGQDASVDWWAVGVILYEFLYGFPPFNAPTAPEVFSKILACNIEWHEDEVDVSPEALDLMKKLLCKSVDHRIGTKEGAAEVKRHPFFADVDWSAISSMEASFVPKPANEEDTEYFDTR</sequence>
<dbReference type="CDD" id="cd05579">
    <property type="entry name" value="STKc_MAST_like"/>
    <property type="match status" value="1"/>
</dbReference>
<dbReference type="GO" id="GO:0007010">
    <property type="term" value="P:cytoskeleton organization"/>
    <property type="evidence" value="ECO:0007669"/>
    <property type="project" value="UniProtKB-ARBA"/>
</dbReference>
<gene>
    <name evidence="12" type="ORF">BCR33DRAFT_656338</name>
</gene>
<dbReference type="AlphaFoldDB" id="A0A1Y2CXI1"/>
<feature type="non-terminal residue" evidence="12">
    <location>
        <position position="329"/>
    </location>
</feature>
<dbReference type="GO" id="GO:0004674">
    <property type="term" value="F:protein serine/threonine kinase activity"/>
    <property type="evidence" value="ECO:0007669"/>
    <property type="project" value="UniProtKB-KW"/>
</dbReference>
<evidence type="ECO:0000313" key="13">
    <source>
        <dbReference type="Proteomes" id="UP000193642"/>
    </source>
</evidence>
<dbReference type="InterPro" id="IPR000961">
    <property type="entry name" value="AGC-kinase_C"/>
</dbReference>
<dbReference type="OrthoDB" id="162894at2759"/>
<dbReference type="SMART" id="SM00220">
    <property type="entry name" value="S_TKc"/>
    <property type="match status" value="1"/>
</dbReference>
<dbReference type="Gene3D" id="1.10.510.10">
    <property type="entry name" value="Transferase(Phosphotransferase) domain 1"/>
    <property type="match status" value="1"/>
</dbReference>
<keyword evidence="5" id="KW-0547">Nucleotide-binding</keyword>